<dbReference type="Proteomes" id="UP000838308">
    <property type="component" value="Unassembled WGS sequence"/>
</dbReference>
<dbReference type="PANTHER" id="PTHR30307:SF0">
    <property type="entry name" value="S-ADENOSYLMETHIONINE:TRNA RIBOSYLTRANSFERASE-ISOMERASE"/>
    <property type="match status" value="1"/>
</dbReference>
<name>A0ABM9EWT3_9BACI</name>
<organism evidence="5 6">
    <name type="scientific">Neobacillus rhizosphaerae</name>
    <dbReference type="NCBI Taxonomy" id="2880965"/>
    <lineage>
        <taxon>Bacteria</taxon>
        <taxon>Bacillati</taxon>
        <taxon>Bacillota</taxon>
        <taxon>Bacilli</taxon>
        <taxon>Bacillales</taxon>
        <taxon>Bacillaceae</taxon>
        <taxon>Neobacillus</taxon>
    </lineage>
</organism>
<gene>
    <name evidence="5" type="primary">queA_2</name>
    <name evidence="5" type="ORF">BACCIP111895_03798</name>
</gene>
<protein>
    <submittedName>
        <fullName evidence="5">S-adenosylmethionine:tRNA ribosyltransferase-isomerase</fullName>
        <ecNumber evidence="5">2.4.99.17</ecNumber>
    </submittedName>
</protein>
<evidence type="ECO:0000313" key="5">
    <source>
        <dbReference type="EMBL" id="CAH2716611.1"/>
    </source>
</evidence>
<dbReference type="EC" id="2.4.99.17" evidence="5"/>
<evidence type="ECO:0000256" key="3">
    <source>
        <dbReference type="ARBA" id="ARBA00022691"/>
    </source>
</evidence>
<accession>A0ABM9EWT3</accession>
<dbReference type="InterPro" id="IPR036100">
    <property type="entry name" value="QueA_sf"/>
</dbReference>
<dbReference type="InterPro" id="IPR042119">
    <property type="entry name" value="QueA_dom2"/>
</dbReference>
<keyword evidence="3" id="KW-0949">S-adenosyl-L-methionine</keyword>
<dbReference type="Pfam" id="PF02547">
    <property type="entry name" value="Queuosine_synth"/>
    <property type="match status" value="1"/>
</dbReference>
<proteinExistence type="predicted"/>
<dbReference type="SUPFAM" id="SSF111337">
    <property type="entry name" value="QueA-like"/>
    <property type="match status" value="1"/>
</dbReference>
<keyword evidence="4" id="KW-0671">Queuosine biosynthesis</keyword>
<dbReference type="Gene3D" id="2.40.10.240">
    <property type="entry name" value="QueA-like"/>
    <property type="match status" value="1"/>
</dbReference>
<keyword evidence="2 5" id="KW-0808">Transferase</keyword>
<sequence length="342" mass="39077">MATKALDFYLPNELNASHPPEKRGLRRDHVRMMVLDRTTGEIRHDRFFYLTNYLQPGDLVILNNSRTIPAVLPATWLRNNVRIAPKVEVRLARLRHDDTWDALVVANPIKTGDTLQFSPELSATVIGEKENSPLKIIQFTKKGSDLFNIIYSLGEPIRYEYIGYPWDLDYYQTVFASHPGSVEMPSAGRAFSWELLFKLKHKDIQVDFLQLHTGLSYLLDDQWEQSPEENEEEYQISDRTMEKILQTKASGNRVIAVGTTVVRALESAARNGALSGVTNLYIDQQYPLKIADGIITGFHEPKASHLDMLSAFVSEHHLLQAYDQAIEACYLWHEFGDMNLII</sequence>
<dbReference type="PANTHER" id="PTHR30307">
    <property type="entry name" value="S-ADENOSYLMETHIONINE:TRNA RIBOSYLTRANSFERASE-ISOMERASE"/>
    <property type="match status" value="1"/>
</dbReference>
<evidence type="ECO:0000313" key="6">
    <source>
        <dbReference type="Proteomes" id="UP000838308"/>
    </source>
</evidence>
<dbReference type="GO" id="GO:0051075">
    <property type="term" value="F:S-adenosylmethionine:tRNA ribosyltransferase-isomerase activity"/>
    <property type="evidence" value="ECO:0007669"/>
    <property type="project" value="UniProtKB-EC"/>
</dbReference>
<keyword evidence="6" id="KW-1185">Reference proteome</keyword>
<evidence type="ECO:0000256" key="1">
    <source>
        <dbReference type="ARBA" id="ARBA00022490"/>
    </source>
</evidence>
<keyword evidence="1" id="KW-0963">Cytoplasm</keyword>
<reference evidence="5" key="1">
    <citation type="submission" date="2022-04" db="EMBL/GenBank/DDBJ databases">
        <authorList>
            <person name="Criscuolo A."/>
        </authorList>
    </citation>
    <scope>NUCLEOTIDE SEQUENCE</scope>
    <source>
        <strain evidence="5">CIP111895</strain>
    </source>
</reference>
<dbReference type="InterPro" id="IPR003699">
    <property type="entry name" value="QueA"/>
</dbReference>
<dbReference type="RefSeq" id="WP_248736865.1">
    <property type="nucleotide sequence ID" value="NZ_CALBWS010000030.1"/>
</dbReference>
<dbReference type="InterPro" id="IPR042118">
    <property type="entry name" value="QueA_dom1"/>
</dbReference>
<dbReference type="EMBL" id="CALBWS010000030">
    <property type="protein sequence ID" value="CAH2716611.1"/>
    <property type="molecule type" value="Genomic_DNA"/>
</dbReference>
<evidence type="ECO:0000256" key="2">
    <source>
        <dbReference type="ARBA" id="ARBA00022679"/>
    </source>
</evidence>
<evidence type="ECO:0000256" key="4">
    <source>
        <dbReference type="ARBA" id="ARBA00022785"/>
    </source>
</evidence>
<dbReference type="Gene3D" id="3.40.1780.10">
    <property type="entry name" value="QueA-like"/>
    <property type="match status" value="1"/>
</dbReference>
<keyword evidence="5" id="KW-0328">Glycosyltransferase</keyword>
<comment type="caution">
    <text evidence="5">The sequence shown here is derived from an EMBL/GenBank/DDBJ whole genome shotgun (WGS) entry which is preliminary data.</text>
</comment>